<gene>
    <name evidence="3" type="ORF">GCM10023191_050260</name>
</gene>
<sequence>MWLNFIFLVIACLCVGFILGWVVARPRRWGVFVANAPRTTVPQPDDDQTDAGSFARRA</sequence>
<proteinExistence type="predicted"/>
<feature type="region of interest" description="Disordered" evidence="1">
    <location>
        <begin position="37"/>
        <end position="58"/>
    </location>
</feature>
<evidence type="ECO:0000313" key="4">
    <source>
        <dbReference type="Proteomes" id="UP001500503"/>
    </source>
</evidence>
<organism evidence="3 4">
    <name type="scientific">Actinoallomurus oryzae</name>
    <dbReference type="NCBI Taxonomy" id="502180"/>
    <lineage>
        <taxon>Bacteria</taxon>
        <taxon>Bacillati</taxon>
        <taxon>Actinomycetota</taxon>
        <taxon>Actinomycetes</taxon>
        <taxon>Streptosporangiales</taxon>
        <taxon>Thermomonosporaceae</taxon>
        <taxon>Actinoallomurus</taxon>
    </lineage>
</organism>
<dbReference type="RefSeq" id="WP_345467942.1">
    <property type="nucleotide sequence ID" value="NZ_BAABHF010000025.1"/>
</dbReference>
<reference evidence="4" key="1">
    <citation type="journal article" date="2019" name="Int. J. Syst. Evol. Microbiol.">
        <title>The Global Catalogue of Microorganisms (GCM) 10K type strain sequencing project: providing services to taxonomists for standard genome sequencing and annotation.</title>
        <authorList>
            <consortium name="The Broad Institute Genomics Platform"/>
            <consortium name="The Broad Institute Genome Sequencing Center for Infectious Disease"/>
            <person name="Wu L."/>
            <person name="Ma J."/>
        </authorList>
    </citation>
    <scope>NUCLEOTIDE SEQUENCE [LARGE SCALE GENOMIC DNA]</scope>
    <source>
        <strain evidence="4">JCM 17933</strain>
    </source>
</reference>
<keyword evidence="2" id="KW-0812">Transmembrane</keyword>
<evidence type="ECO:0000313" key="3">
    <source>
        <dbReference type="EMBL" id="GAA4500992.1"/>
    </source>
</evidence>
<evidence type="ECO:0000256" key="2">
    <source>
        <dbReference type="SAM" id="Phobius"/>
    </source>
</evidence>
<accession>A0ABP8QC62</accession>
<keyword evidence="2" id="KW-0472">Membrane</keyword>
<feature type="transmembrane region" description="Helical" evidence="2">
    <location>
        <begin position="6"/>
        <end position="24"/>
    </location>
</feature>
<dbReference type="EMBL" id="BAABHF010000025">
    <property type="protein sequence ID" value="GAA4500992.1"/>
    <property type="molecule type" value="Genomic_DNA"/>
</dbReference>
<protein>
    <submittedName>
        <fullName evidence="3">Uncharacterized protein</fullName>
    </submittedName>
</protein>
<dbReference type="Proteomes" id="UP001500503">
    <property type="component" value="Unassembled WGS sequence"/>
</dbReference>
<keyword evidence="2" id="KW-1133">Transmembrane helix</keyword>
<comment type="caution">
    <text evidence="3">The sequence shown here is derived from an EMBL/GenBank/DDBJ whole genome shotgun (WGS) entry which is preliminary data.</text>
</comment>
<name>A0ABP8QC62_9ACTN</name>
<evidence type="ECO:0000256" key="1">
    <source>
        <dbReference type="SAM" id="MobiDB-lite"/>
    </source>
</evidence>
<keyword evidence="4" id="KW-1185">Reference proteome</keyword>